<sequence>MAGEVTGVVSELGAFVVVLGDVAAGVVGDTGTMTPISGASEDAAMVRPEHDEVSRFLILPHSLLSIDNSQRAFTATQLPM</sequence>
<organism evidence="1">
    <name type="scientific">freshwater metagenome</name>
    <dbReference type="NCBI Taxonomy" id="449393"/>
    <lineage>
        <taxon>unclassified sequences</taxon>
        <taxon>metagenomes</taxon>
        <taxon>ecological metagenomes</taxon>
    </lineage>
</organism>
<gene>
    <name evidence="1" type="ORF">UFOPK2195_00716</name>
</gene>
<evidence type="ECO:0000313" key="1">
    <source>
        <dbReference type="EMBL" id="CAB4655486.1"/>
    </source>
</evidence>
<accession>A0A6J6L1T9</accession>
<reference evidence="1" key="1">
    <citation type="submission" date="2020-05" db="EMBL/GenBank/DDBJ databases">
        <authorList>
            <person name="Chiriac C."/>
            <person name="Salcher M."/>
            <person name="Ghai R."/>
            <person name="Kavagutti S V."/>
        </authorList>
    </citation>
    <scope>NUCLEOTIDE SEQUENCE</scope>
</reference>
<proteinExistence type="predicted"/>
<dbReference type="AlphaFoldDB" id="A0A6J6L1T9"/>
<name>A0A6J6L1T9_9ZZZZ</name>
<protein>
    <submittedName>
        <fullName evidence="1">Unannotated protein</fullName>
    </submittedName>
</protein>
<dbReference type="EMBL" id="CAEZWH010000127">
    <property type="protein sequence ID" value="CAB4655486.1"/>
    <property type="molecule type" value="Genomic_DNA"/>
</dbReference>